<dbReference type="OrthoDB" id="1708823at2759"/>
<evidence type="ECO:0000256" key="1">
    <source>
        <dbReference type="ARBA" id="ARBA00023242"/>
    </source>
</evidence>
<comment type="caution">
    <text evidence="4">The sequence shown here is derived from an EMBL/GenBank/DDBJ whole genome shotgun (WGS) entry which is preliminary data.</text>
</comment>
<feature type="compositionally biased region" description="Polar residues" evidence="2">
    <location>
        <begin position="10"/>
        <end position="26"/>
    </location>
</feature>
<dbReference type="GO" id="GO:0003677">
    <property type="term" value="F:DNA binding"/>
    <property type="evidence" value="ECO:0007669"/>
    <property type="project" value="InterPro"/>
</dbReference>
<feature type="region of interest" description="Disordered" evidence="2">
    <location>
        <begin position="174"/>
        <end position="270"/>
    </location>
</feature>
<dbReference type="InterPro" id="IPR050797">
    <property type="entry name" value="Carb_Metab_Trans_Reg"/>
</dbReference>
<feature type="compositionally biased region" description="Polar residues" evidence="2">
    <location>
        <begin position="174"/>
        <end position="188"/>
    </location>
</feature>
<gene>
    <name evidence="4" type="ORF">EHS24_004068</name>
</gene>
<evidence type="ECO:0000256" key="2">
    <source>
        <dbReference type="SAM" id="MobiDB-lite"/>
    </source>
</evidence>
<dbReference type="GeneID" id="39588611"/>
<dbReference type="Pfam" id="PF04082">
    <property type="entry name" value="Fungal_trans"/>
    <property type="match status" value="1"/>
</dbReference>
<organism evidence="4 5">
    <name type="scientific">Apiotrichum porosum</name>
    <dbReference type="NCBI Taxonomy" id="105984"/>
    <lineage>
        <taxon>Eukaryota</taxon>
        <taxon>Fungi</taxon>
        <taxon>Dikarya</taxon>
        <taxon>Basidiomycota</taxon>
        <taxon>Agaricomycotina</taxon>
        <taxon>Tremellomycetes</taxon>
        <taxon>Trichosporonales</taxon>
        <taxon>Trichosporonaceae</taxon>
        <taxon>Apiotrichum</taxon>
    </lineage>
</organism>
<dbReference type="GO" id="GO:0006351">
    <property type="term" value="P:DNA-templated transcription"/>
    <property type="evidence" value="ECO:0007669"/>
    <property type="project" value="InterPro"/>
</dbReference>
<evidence type="ECO:0000259" key="3">
    <source>
        <dbReference type="Pfam" id="PF04082"/>
    </source>
</evidence>
<dbReference type="Proteomes" id="UP000279236">
    <property type="component" value="Unassembled WGS sequence"/>
</dbReference>
<keyword evidence="1" id="KW-0539">Nucleus</keyword>
<sequence length="738" mass="80704">MYVSPKKVLGSTTSTKELSGRSTGNLDVTKEDHIESTDGNSRIAAGQAAHPYGNASHRPPDPPPTLCTEHLQPAESIPLDLHTIITVFWAAKQQLFAHYDVAYTTSRFGDRGGSRVILLGAQDAPQVSIKCVEDEKDPNSACIGCRNLVIDCTYDYVKKKPGRKNSFALAIKNAQGQPGQEQHATSSGPIRPAPMRKSYAPYGDGNSHSQPHSQSSQSRPPVPSRFAAPLSSAPIPSVALHTPSVDGPGEAFESHPTNSTMHHTSTPRSPFSSFALTPGALRSNHDNGGLSWLDSISMLDGGASIFGTGLDFGFDNMGAHGSTQFPSEQAQLLSLESPETMIASGSSGPGTLANLLPSHRREPQLEDVTSWANISHYISLYLQYLYPILPLVHRPTFAENLATRLDLRDTDFRALLLSIVAFTISQMPTSRLTTEQFDVEGLKRLQRRCHRMSQLLQHTYHGQVTLTQICIIIFDNFYLLSIGLAHTAAARLGQAVQLAFTLGLHSDAKTQALGLDAVEVQLRRRVFWQLYASDKTRAIPGNPMLVNDFQGVCSYPEAIDDDFITSQGFFPQPPSRTSLLAGFVAVSKLFRVLSESFFHHRCILSELQTITAEWTVAAEERVHGILRDLPAAIQDPTTVAQEANRQVFATQRANILITVAIVKFSLYDLRGVLNIDDEQLTREREAIAREIHNLLMSIPVEDVASNGESVRGKVFHIACALCGQASTPGTDTDLVRDW</sequence>
<name>A0A427Y480_9TREE</name>
<dbReference type="AlphaFoldDB" id="A0A427Y480"/>
<dbReference type="RefSeq" id="XP_028478668.1">
    <property type="nucleotide sequence ID" value="XM_028619696.1"/>
</dbReference>
<reference evidence="4 5" key="1">
    <citation type="submission" date="2018-11" db="EMBL/GenBank/DDBJ databases">
        <title>Genome sequence of Apiotrichum porosum DSM 27194.</title>
        <authorList>
            <person name="Aliyu H."/>
            <person name="Gorte O."/>
            <person name="Ochsenreither K."/>
        </authorList>
    </citation>
    <scope>NUCLEOTIDE SEQUENCE [LARGE SCALE GENOMIC DNA]</scope>
    <source>
        <strain evidence="4 5">DSM 27194</strain>
    </source>
</reference>
<protein>
    <recommendedName>
        <fullName evidence="3">Xylanolytic transcriptional activator regulatory domain-containing protein</fullName>
    </recommendedName>
</protein>
<proteinExistence type="predicted"/>
<dbReference type="EMBL" id="RSCE01000002">
    <property type="protein sequence ID" value="RSH85883.1"/>
    <property type="molecule type" value="Genomic_DNA"/>
</dbReference>
<feature type="compositionally biased region" description="Polar residues" evidence="2">
    <location>
        <begin position="255"/>
        <end position="270"/>
    </location>
</feature>
<dbReference type="GO" id="GO:0008270">
    <property type="term" value="F:zinc ion binding"/>
    <property type="evidence" value="ECO:0007669"/>
    <property type="project" value="InterPro"/>
</dbReference>
<dbReference type="PANTHER" id="PTHR31668:SF30">
    <property type="entry name" value="ZN(II)2CYS6 TRANSCRIPTION FACTOR (EUROFUNG)"/>
    <property type="match status" value="1"/>
</dbReference>
<dbReference type="PANTHER" id="PTHR31668">
    <property type="entry name" value="GLUCOSE TRANSPORT TRANSCRIPTION REGULATOR RGT1-RELATED-RELATED"/>
    <property type="match status" value="1"/>
</dbReference>
<feature type="compositionally biased region" description="Low complexity" evidence="2">
    <location>
        <begin position="207"/>
        <end position="219"/>
    </location>
</feature>
<dbReference type="InterPro" id="IPR007219">
    <property type="entry name" value="XnlR_reg_dom"/>
</dbReference>
<feature type="domain" description="Xylanolytic transcriptional activator regulatory" evidence="3">
    <location>
        <begin position="378"/>
        <end position="609"/>
    </location>
</feature>
<feature type="region of interest" description="Disordered" evidence="2">
    <location>
        <begin position="1"/>
        <end position="45"/>
    </location>
</feature>
<dbReference type="STRING" id="105984.A0A427Y480"/>
<dbReference type="CDD" id="cd12148">
    <property type="entry name" value="fungal_TF_MHR"/>
    <property type="match status" value="1"/>
</dbReference>
<keyword evidence="5" id="KW-1185">Reference proteome</keyword>
<evidence type="ECO:0000313" key="5">
    <source>
        <dbReference type="Proteomes" id="UP000279236"/>
    </source>
</evidence>
<accession>A0A427Y480</accession>
<evidence type="ECO:0000313" key="4">
    <source>
        <dbReference type="EMBL" id="RSH85883.1"/>
    </source>
</evidence>